<evidence type="ECO:0000256" key="1">
    <source>
        <dbReference type="SAM" id="MobiDB-lite"/>
    </source>
</evidence>
<feature type="region of interest" description="Disordered" evidence="1">
    <location>
        <begin position="242"/>
        <end position="453"/>
    </location>
</feature>
<reference evidence="2 3" key="1">
    <citation type="submission" date="2015-05" db="EMBL/GenBank/DDBJ databases">
        <title>Distinctive expansion of gene families associated with plant cell wall degradation and secondary metabolism in the genomes of grapevine trunk pathogens.</title>
        <authorList>
            <person name="Lawrence D.P."/>
            <person name="Travadon R."/>
            <person name="Rolshausen P.E."/>
            <person name="Baumgartner K."/>
        </authorList>
    </citation>
    <scope>NUCLEOTIDE SEQUENCE [LARGE SCALE GENOMIC DNA]</scope>
    <source>
        <strain evidence="2">UCRPC4</strain>
    </source>
</reference>
<protein>
    <submittedName>
        <fullName evidence="2">Putative erythromycin esterase</fullName>
    </submittedName>
</protein>
<dbReference type="OrthoDB" id="5204833at2759"/>
<feature type="compositionally biased region" description="Polar residues" evidence="1">
    <location>
        <begin position="50"/>
        <end position="65"/>
    </location>
</feature>
<proteinExistence type="predicted"/>
<organism evidence="2 3">
    <name type="scientific">Phaeomoniella chlamydospora</name>
    <name type="common">Phaeoacremonium chlamydosporum</name>
    <dbReference type="NCBI Taxonomy" id="158046"/>
    <lineage>
        <taxon>Eukaryota</taxon>
        <taxon>Fungi</taxon>
        <taxon>Dikarya</taxon>
        <taxon>Ascomycota</taxon>
        <taxon>Pezizomycotina</taxon>
        <taxon>Eurotiomycetes</taxon>
        <taxon>Chaetothyriomycetidae</taxon>
        <taxon>Phaeomoniellales</taxon>
        <taxon>Phaeomoniellaceae</taxon>
        <taxon>Phaeomoniella</taxon>
    </lineage>
</organism>
<feature type="compositionally biased region" description="Pro residues" evidence="1">
    <location>
        <begin position="589"/>
        <end position="598"/>
    </location>
</feature>
<evidence type="ECO:0000313" key="2">
    <source>
        <dbReference type="EMBL" id="KKY21363.1"/>
    </source>
</evidence>
<feature type="compositionally biased region" description="Basic residues" evidence="1">
    <location>
        <begin position="1"/>
        <end position="13"/>
    </location>
</feature>
<feature type="compositionally biased region" description="Polar residues" evidence="1">
    <location>
        <begin position="298"/>
        <end position="307"/>
    </location>
</feature>
<feature type="compositionally biased region" description="Basic and acidic residues" evidence="1">
    <location>
        <begin position="86"/>
        <end position="97"/>
    </location>
</feature>
<gene>
    <name evidence="2" type="ORF">UCRPC4_g03801</name>
</gene>
<feature type="compositionally biased region" description="Low complexity" evidence="1">
    <location>
        <begin position="805"/>
        <end position="817"/>
    </location>
</feature>
<accession>A0A0G2GCM3</accession>
<keyword evidence="3" id="KW-1185">Reference proteome</keyword>
<feature type="compositionally biased region" description="Low complexity" evidence="1">
    <location>
        <begin position="627"/>
        <end position="659"/>
    </location>
</feature>
<name>A0A0G2GCM3_PHACM</name>
<feature type="compositionally biased region" description="Polar residues" evidence="1">
    <location>
        <begin position="278"/>
        <end position="291"/>
    </location>
</feature>
<dbReference type="AlphaFoldDB" id="A0A0G2GCM3"/>
<comment type="caution">
    <text evidence="2">The sequence shown here is derived from an EMBL/GenBank/DDBJ whole genome shotgun (WGS) entry which is preliminary data.</text>
</comment>
<feature type="compositionally biased region" description="Polar residues" evidence="1">
    <location>
        <begin position="747"/>
        <end position="756"/>
    </location>
</feature>
<dbReference type="Proteomes" id="UP000053317">
    <property type="component" value="Unassembled WGS sequence"/>
</dbReference>
<feature type="region of interest" description="Disordered" evidence="1">
    <location>
        <begin position="621"/>
        <end position="834"/>
    </location>
</feature>
<dbReference type="EMBL" id="LCWF01000086">
    <property type="protein sequence ID" value="KKY21363.1"/>
    <property type="molecule type" value="Genomic_DNA"/>
</dbReference>
<feature type="compositionally biased region" description="Basic and acidic residues" evidence="1">
    <location>
        <begin position="177"/>
        <end position="192"/>
    </location>
</feature>
<feature type="compositionally biased region" description="Low complexity" evidence="1">
    <location>
        <begin position="379"/>
        <end position="391"/>
    </location>
</feature>
<reference evidence="2 3" key="2">
    <citation type="submission" date="2015-05" db="EMBL/GenBank/DDBJ databases">
        <authorList>
            <person name="Morales-Cruz A."/>
            <person name="Amrine K.C."/>
            <person name="Cantu D."/>
        </authorList>
    </citation>
    <scope>NUCLEOTIDE SEQUENCE [LARGE SCALE GENOMIC DNA]</scope>
    <source>
        <strain evidence="2">UCRPC4</strain>
    </source>
</reference>
<evidence type="ECO:0000313" key="3">
    <source>
        <dbReference type="Proteomes" id="UP000053317"/>
    </source>
</evidence>
<sequence>MATPRRRSARLRKSATPERSAGKKSAVPERLGALLERDETPESGAAAQPSLDTILSTPNGPPNTELQDRFAQLSALKTPSTVPRPSHAEMHPEDAHKSTTKAPDSGLRLGFSDISDKCIKSISEAQNTPTKRQSSCSVPSHLTSPGFEFKFASDSSLSREAQRMMDNVREEAARIKAEMRQERDEQDSKDAGGAESLRTYNLAGRKIARPRGKAGRFSDVHMTEFKKMDSIADHPSAFRARAGYLKPTGQSLKRSSAKAALDDLERPRTAGRLMSPVKLSTTLRRNASKSPSKAVRQPANNESSFSSPAKRVRTLKTNDTSPRLGVQKSLGDLSRSASQSRHGFGFSSNLLTPTKASLARTGSVKEPNTAPSKTSMLPKSASTKSLKSSALENKSSSTDLVVSNSITDEPAELQFTSPAPVRKSKPSSSPDQLTTSKPLPPPPSSGASTSKLPKFSGLKSILRRHQPLFSNDPIKIAAGTHVASPSGASKINSHLSNLSSDGIGTPDRRMTMGIVTPSAKKRVNFTSSTKDRYELALASPSPTKIPLAGSQKRPGTPYAPMDMFNSAAYTLNEEVHYPQLNIEASSEPSSPPGEPTNPPVKHISQQHVLSRDSPHFRSIFTTLQPRPSTADSAVTTTTTTTTRRSRSPSSSPFKPSPSTIRRVRQSGVNAAAAVQPFEDMPTVPHGLPGKKRRRESADELDTNGDAKSNSKDRRISVMPEIPGGFPADSPRSSSIFEAPNAKRRKTQIFNHSNAQNVADVDPAAMKENAPDPTIQKVTTSPIKKVARPSTARAGAAHAAKERKTGATSAGGSTPGKGFLTMSRLNMLSRPKERR</sequence>
<feature type="compositionally biased region" description="Polar residues" evidence="1">
    <location>
        <begin position="392"/>
        <end position="407"/>
    </location>
</feature>
<feature type="region of interest" description="Disordered" evidence="1">
    <location>
        <begin position="1"/>
        <end position="108"/>
    </location>
</feature>
<feature type="region of interest" description="Disordered" evidence="1">
    <location>
        <begin position="583"/>
        <end position="609"/>
    </location>
</feature>
<feature type="compositionally biased region" description="Polar residues" evidence="1">
    <location>
        <begin position="335"/>
        <end position="355"/>
    </location>
</feature>
<feature type="region of interest" description="Disordered" evidence="1">
    <location>
        <begin position="177"/>
        <end position="197"/>
    </location>
</feature>
<feature type="compositionally biased region" description="Low complexity" evidence="1">
    <location>
        <begin position="787"/>
        <end position="797"/>
    </location>
</feature>